<evidence type="ECO:0000313" key="2">
    <source>
        <dbReference type="EMBL" id="PWJ09950.1"/>
    </source>
</evidence>
<evidence type="ECO:0000256" key="1">
    <source>
        <dbReference type="SAM" id="Phobius"/>
    </source>
</evidence>
<sequence>MKEKRKMAVICIIVLAFITFGYAIAFIVHIEADKRVSQITADGMLEYIVGFLSFGATMLLSIYALYQTNHSNDMAKKANEITEKSNEIATQAVTMAQKANEITEKANAIAERAYDIEKYNYQLQIRPFITVTDYDISVFSKQDILFSDLKVFYEAGNWDSISNTNGIKFRITNTTNSFLSFSFDEAICKNSNNKWNNSCAGEKNIKNRIINLMAGESKEIVFIADDKMLEKLWAERISMSFILENRFMQRFKETFDIVFMWIKKDDDLSWKCFLNFQNFRIFRFEYHGDNCIEVEEDL</sequence>
<accession>A0A315XTQ0</accession>
<dbReference type="EMBL" id="QGDI01000017">
    <property type="protein sequence ID" value="PWJ09950.1"/>
    <property type="molecule type" value="Genomic_DNA"/>
</dbReference>
<dbReference type="AlphaFoldDB" id="A0A315XTQ0"/>
<gene>
    <name evidence="2" type="ORF">IE37_03244</name>
</gene>
<proteinExistence type="predicted"/>
<keyword evidence="1" id="KW-0812">Transmembrane</keyword>
<keyword evidence="1" id="KW-0472">Membrane</keyword>
<protein>
    <submittedName>
        <fullName evidence="2">Uncharacterized protein</fullName>
    </submittedName>
</protein>
<name>A0A315XTQ0_RUMFL</name>
<keyword evidence="1" id="KW-1133">Transmembrane helix</keyword>
<reference evidence="2 3" key="1">
    <citation type="submission" date="2018-05" db="EMBL/GenBank/DDBJ databases">
        <title>The Hungate 1000. A catalogue of reference genomes from the rumen microbiome.</title>
        <authorList>
            <person name="Kelly W."/>
        </authorList>
    </citation>
    <scope>NUCLEOTIDE SEQUENCE [LARGE SCALE GENOMIC DNA]</scope>
    <source>
        <strain evidence="2 3">SAb67</strain>
    </source>
</reference>
<dbReference type="Proteomes" id="UP000245720">
    <property type="component" value="Unassembled WGS sequence"/>
</dbReference>
<evidence type="ECO:0000313" key="3">
    <source>
        <dbReference type="Proteomes" id="UP000245720"/>
    </source>
</evidence>
<feature type="transmembrane region" description="Helical" evidence="1">
    <location>
        <begin position="47"/>
        <end position="66"/>
    </location>
</feature>
<organism evidence="2 3">
    <name type="scientific">Ruminococcus flavefaciens</name>
    <dbReference type="NCBI Taxonomy" id="1265"/>
    <lineage>
        <taxon>Bacteria</taxon>
        <taxon>Bacillati</taxon>
        <taxon>Bacillota</taxon>
        <taxon>Clostridia</taxon>
        <taxon>Eubacteriales</taxon>
        <taxon>Oscillospiraceae</taxon>
        <taxon>Ruminococcus</taxon>
    </lineage>
</organism>
<comment type="caution">
    <text evidence="2">The sequence shown here is derived from an EMBL/GenBank/DDBJ whole genome shotgun (WGS) entry which is preliminary data.</text>
</comment>
<feature type="transmembrane region" description="Helical" evidence="1">
    <location>
        <begin position="7"/>
        <end position="27"/>
    </location>
</feature>